<dbReference type="EMBL" id="JACEEZ010006396">
    <property type="protein sequence ID" value="KAG0724812.1"/>
    <property type="molecule type" value="Genomic_DNA"/>
</dbReference>
<organism evidence="2 3">
    <name type="scientific">Chionoecetes opilio</name>
    <name type="common">Atlantic snow crab</name>
    <name type="synonym">Cancer opilio</name>
    <dbReference type="NCBI Taxonomy" id="41210"/>
    <lineage>
        <taxon>Eukaryota</taxon>
        <taxon>Metazoa</taxon>
        <taxon>Ecdysozoa</taxon>
        <taxon>Arthropoda</taxon>
        <taxon>Crustacea</taxon>
        <taxon>Multicrustacea</taxon>
        <taxon>Malacostraca</taxon>
        <taxon>Eumalacostraca</taxon>
        <taxon>Eucarida</taxon>
        <taxon>Decapoda</taxon>
        <taxon>Pleocyemata</taxon>
        <taxon>Brachyura</taxon>
        <taxon>Eubrachyura</taxon>
        <taxon>Majoidea</taxon>
        <taxon>Majidae</taxon>
        <taxon>Chionoecetes</taxon>
    </lineage>
</organism>
<dbReference type="InterPro" id="IPR036397">
    <property type="entry name" value="RNaseH_sf"/>
</dbReference>
<dbReference type="Proteomes" id="UP000770661">
    <property type="component" value="Unassembled WGS sequence"/>
</dbReference>
<sequence length="167" mass="19334">MEDRMEYALEYADKPDNFWERVLYCDEKNVPNRWSVSNNIMFGDVNNTRSGVSPLGCVVGCTPVESGSWLMLDRDVDMAKVCSTLEEVLLPSVQELLFPEGEPFYLLQDNSPVHTCRVVQQWFARHPYITLLPHPANSPDLNPIEHVWSAMLKHMDDQERPRNVLWL</sequence>
<evidence type="ECO:0000313" key="2">
    <source>
        <dbReference type="EMBL" id="KAG0724812.1"/>
    </source>
</evidence>
<proteinExistence type="predicted"/>
<evidence type="ECO:0000313" key="3">
    <source>
        <dbReference type="Proteomes" id="UP000770661"/>
    </source>
</evidence>
<dbReference type="InterPro" id="IPR038717">
    <property type="entry name" value="Tc1-like_DDE_dom"/>
</dbReference>
<dbReference type="Pfam" id="PF13358">
    <property type="entry name" value="DDE_3"/>
    <property type="match status" value="1"/>
</dbReference>
<gene>
    <name evidence="2" type="primary">TCB2_13</name>
    <name evidence="2" type="ORF">GWK47_039837</name>
</gene>
<keyword evidence="3" id="KW-1185">Reference proteome</keyword>
<accession>A0A8J4YCJ6</accession>
<feature type="domain" description="Tc1-like transposase DDE" evidence="1">
    <location>
        <begin position="99"/>
        <end position="161"/>
    </location>
</feature>
<comment type="caution">
    <text evidence="2">The sequence shown here is derived from an EMBL/GenBank/DDBJ whole genome shotgun (WGS) entry which is preliminary data.</text>
</comment>
<reference evidence="2" key="1">
    <citation type="submission" date="2020-07" db="EMBL/GenBank/DDBJ databases">
        <title>The High-quality genome of the commercially important snow crab, Chionoecetes opilio.</title>
        <authorList>
            <person name="Jeong J.-H."/>
            <person name="Ryu S."/>
        </authorList>
    </citation>
    <scope>NUCLEOTIDE SEQUENCE</scope>
    <source>
        <strain evidence="2">MADBK_172401_WGS</strain>
        <tissue evidence="2">Digestive gland</tissue>
    </source>
</reference>
<evidence type="ECO:0000259" key="1">
    <source>
        <dbReference type="Pfam" id="PF13358"/>
    </source>
</evidence>
<dbReference type="AlphaFoldDB" id="A0A8J4YCJ6"/>
<name>A0A8J4YCJ6_CHIOP</name>
<dbReference type="GO" id="GO:0003676">
    <property type="term" value="F:nucleic acid binding"/>
    <property type="evidence" value="ECO:0007669"/>
    <property type="project" value="InterPro"/>
</dbReference>
<protein>
    <submittedName>
        <fullName evidence="2">Transposable element Tcb2 transposase</fullName>
    </submittedName>
</protein>
<dbReference type="OrthoDB" id="6368480at2759"/>
<dbReference type="Gene3D" id="3.30.420.10">
    <property type="entry name" value="Ribonuclease H-like superfamily/Ribonuclease H"/>
    <property type="match status" value="1"/>
</dbReference>